<dbReference type="NCBIfam" id="TIGR03274">
    <property type="entry name" value="methan_mark_7"/>
    <property type="match status" value="1"/>
</dbReference>
<dbReference type="Pfam" id="PF04609">
    <property type="entry name" value="MCR_C"/>
    <property type="match status" value="1"/>
</dbReference>
<sequence length="304" mass="33904">MYATMTYTGGVHKHYEMEELIEDLGGFILQKNKAQVDISITIAVPEEDIDKIQQKAKELLGDVEISPLASTEIAVIAPTLAHQHLPHASCDIAEYLRRYGTKTNMIGLARGAGKGISQISKREKDIAEEHDLAVFTLGSFSDCIRTKKFLFEDLDIPVIVTGSPTDLTAEELSCEAYVPGFGRIPYRLKRGENIRALRNLAETAEDLIKKQRELLEEDPLIVSPVIVKIMLEREIPEIAEIVAPMPIVSQLDGVRVKLPYDEYHEKIANVEVEGYRLGDVADIKQSKVFDGSTLIKIYPESSII</sequence>
<reference evidence="1 3" key="2">
    <citation type="journal article" date="2017" name="BMC Genomics">
        <title>Genomic analysis of methanogenic archaea reveals a shift towards energy conservation.</title>
        <authorList>
            <person name="Gilmore S.P."/>
            <person name="Henske J.K."/>
            <person name="Sexton J.A."/>
            <person name="Solomon K.V."/>
            <person name="Seppala S."/>
            <person name="Yoo J.I."/>
            <person name="Huyett L.M."/>
            <person name="Pressman A."/>
            <person name="Cogan J.Z."/>
            <person name="Kivenson V."/>
            <person name="Peng X."/>
            <person name="Tan Y."/>
            <person name="Valentine D.L."/>
            <person name="O'Malley M.A."/>
        </authorList>
    </citation>
    <scope>NUCLEOTIDE SEQUENCE [LARGE SCALE GENOMIC DNA]</scope>
    <source>
        <strain evidence="1 3">1R-7</strain>
    </source>
</reference>
<name>A0A2A2HAM7_9EURY</name>
<evidence type="ECO:0000313" key="4">
    <source>
        <dbReference type="Proteomes" id="UP000246004"/>
    </source>
</evidence>
<dbReference type="PIRSF" id="PIRSF019164">
    <property type="entry name" value="UCP019164"/>
    <property type="match status" value="1"/>
</dbReference>
<dbReference type="RefSeq" id="WP_095609405.1">
    <property type="nucleotide sequence ID" value="NZ_CAUHCB010000008.1"/>
</dbReference>
<dbReference type="Proteomes" id="UP000246004">
    <property type="component" value="Unassembled WGS sequence"/>
</dbReference>
<reference evidence="2 4" key="1">
    <citation type="submission" date="2016-04" db="EMBL/GenBank/DDBJ databases">
        <title>Genome sequence of Methanosphaera cuniculi DSM 4103.</title>
        <authorList>
            <person name="Poehlein A."/>
            <person name="Seedorf H."/>
            <person name="Daniel R."/>
        </authorList>
    </citation>
    <scope>NUCLEOTIDE SEQUENCE [LARGE SCALE GENOMIC DNA]</scope>
    <source>
        <strain evidence="2 4">DSM 4103</strain>
    </source>
</reference>
<comment type="caution">
    <text evidence="1">The sequence shown here is derived from an EMBL/GenBank/DDBJ whole genome shotgun (WGS) entry which is preliminary data.</text>
</comment>
<dbReference type="EMBL" id="LWMS01000015">
    <property type="protein sequence ID" value="PWL08486.1"/>
    <property type="molecule type" value="Genomic_DNA"/>
</dbReference>
<protein>
    <submittedName>
        <fullName evidence="2">Methyl-coenzyme M reductase operon protein C</fullName>
    </submittedName>
</protein>
<gene>
    <name evidence="1" type="ORF">ASJ82_04875</name>
    <name evidence="2" type="ORF">MSCUN_06080</name>
</gene>
<proteinExistence type="predicted"/>
<dbReference type="AlphaFoldDB" id="A0A2A2HAM7"/>
<evidence type="ECO:0000313" key="3">
    <source>
        <dbReference type="Proteomes" id="UP000217528"/>
    </source>
</evidence>
<dbReference type="OrthoDB" id="52512at2157"/>
<keyword evidence="3" id="KW-1185">Reference proteome</keyword>
<dbReference type="Proteomes" id="UP000217528">
    <property type="component" value="Unassembled WGS sequence"/>
</dbReference>
<accession>A0A2A2HAM7</accession>
<organism evidence="1 3">
    <name type="scientific">Methanosphaera cuniculi</name>
    <dbReference type="NCBI Taxonomy" id="1077256"/>
    <lineage>
        <taxon>Archaea</taxon>
        <taxon>Methanobacteriati</taxon>
        <taxon>Methanobacteriota</taxon>
        <taxon>Methanomada group</taxon>
        <taxon>Methanobacteria</taxon>
        <taxon>Methanobacteriales</taxon>
        <taxon>Methanobacteriaceae</taxon>
        <taxon>Methanosphaera</taxon>
    </lineage>
</organism>
<dbReference type="EMBL" id="LMVN01000029">
    <property type="protein sequence ID" value="PAV06551.1"/>
    <property type="molecule type" value="Genomic_DNA"/>
</dbReference>
<evidence type="ECO:0000313" key="2">
    <source>
        <dbReference type="EMBL" id="PWL08486.1"/>
    </source>
</evidence>
<evidence type="ECO:0000313" key="1">
    <source>
        <dbReference type="EMBL" id="PAV06551.1"/>
    </source>
</evidence>
<dbReference type="InterPro" id="IPR011312">
    <property type="entry name" value="Menthan_mark_7"/>
</dbReference>
<dbReference type="InterPro" id="IPR026327">
    <property type="entry name" value="Me_CoM_Rdtase_prot-C-like"/>
</dbReference>